<evidence type="ECO:0000313" key="9">
    <source>
        <dbReference type="Proteomes" id="UP000796880"/>
    </source>
</evidence>
<feature type="compositionally biased region" description="Polar residues" evidence="6">
    <location>
        <begin position="506"/>
        <end position="522"/>
    </location>
</feature>
<keyword evidence="4" id="KW-0804">Transcription</keyword>
<dbReference type="InterPro" id="IPR036638">
    <property type="entry name" value="HLH_DNA-bd_sf"/>
</dbReference>
<keyword evidence="9" id="KW-1185">Reference proteome</keyword>
<comment type="caution">
    <text evidence="8">The sequence shown here is derived from an EMBL/GenBank/DDBJ whole genome shotgun (WGS) entry which is preliminary data.</text>
</comment>
<dbReference type="InterPro" id="IPR025610">
    <property type="entry name" value="MYC/MYB_N"/>
</dbReference>
<protein>
    <recommendedName>
        <fullName evidence="7">BHLH domain-containing protein</fullName>
    </recommendedName>
</protein>
<dbReference type="SUPFAM" id="SSF47459">
    <property type="entry name" value="HLH, helix-loop-helix DNA-binding domain"/>
    <property type="match status" value="1"/>
</dbReference>
<accession>A0A8K0HB17</accession>
<dbReference type="GO" id="GO:0080090">
    <property type="term" value="P:regulation of primary metabolic process"/>
    <property type="evidence" value="ECO:0007669"/>
    <property type="project" value="UniProtKB-ARBA"/>
</dbReference>
<dbReference type="GO" id="GO:0046983">
    <property type="term" value="F:protein dimerization activity"/>
    <property type="evidence" value="ECO:0007669"/>
    <property type="project" value="InterPro"/>
</dbReference>
<keyword evidence="5" id="KW-0539">Nucleus</keyword>
<dbReference type="SMART" id="SM00353">
    <property type="entry name" value="HLH"/>
    <property type="match status" value="1"/>
</dbReference>
<dbReference type="OrthoDB" id="690068at2759"/>
<dbReference type="Proteomes" id="UP000796880">
    <property type="component" value="Unassembled WGS sequence"/>
</dbReference>
<feature type="region of interest" description="Disordered" evidence="6">
    <location>
        <begin position="493"/>
        <end position="525"/>
    </location>
</feature>
<evidence type="ECO:0000256" key="6">
    <source>
        <dbReference type="SAM" id="MobiDB-lite"/>
    </source>
</evidence>
<evidence type="ECO:0000259" key="7">
    <source>
        <dbReference type="PROSITE" id="PS50888"/>
    </source>
</evidence>
<dbReference type="Gene3D" id="4.10.280.10">
    <property type="entry name" value="Helix-loop-helix DNA-binding domain"/>
    <property type="match status" value="1"/>
</dbReference>
<name>A0A8K0HB17_9ROSA</name>
<dbReference type="PROSITE" id="PS50888">
    <property type="entry name" value="BHLH"/>
    <property type="match status" value="1"/>
</dbReference>
<evidence type="ECO:0000256" key="3">
    <source>
        <dbReference type="ARBA" id="ARBA00023159"/>
    </source>
</evidence>
<dbReference type="InterPro" id="IPR011598">
    <property type="entry name" value="bHLH_dom"/>
</dbReference>
<evidence type="ECO:0000256" key="1">
    <source>
        <dbReference type="ARBA" id="ARBA00004123"/>
    </source>
</evidence>
<feature type="compositionally biased region" description="Basic and acidic residues" evidence="6">
    <location>
        <begin position="493"/>
        <end position="505"/>
    </location>
</feature>
<dbReference type="Pfam" id="PF22754">
    <property type="entry name" value="bHLH-TF_ACT-like_plant"/>
    <property type="match status" value="1"/>
</dbReference>
<dbReference type="PANTHER" id="PTHR46266:SF3">
    <property type="entry name" value="TRANSCRIPTION FACTOR EGL1"/>
    <property type="match status" value="1"/>
</dbReference>
<organism evidence="8 9">
    <name type="scientific">Rhamnella rubrinervis</name>
    <dbReference type="NCBI Taxonomy" id="2594499"/>
    <lineage>
        <taxon>Eukaryota</taxon>
        <taxon>Viridiplantae</taxon>
        <taxon>Streptophyta</taxon>
        <taxon>Embryophyta</taxon>
        <taxon>Tracheophyta</taxon>
        <taxon>Spermatophyta</taxon>
        <taxon>Magnoliopsida</taxon>
        <taxon>eudicotyledons</taxon>
        <taxon>Gunneridae</taxon>
        <taxon>Pentapetalae</taxon>
        <taxon>rosids</taxon>
        <taxon>fabids</taxon>
        <taxon>Rosales</taxon>
        <taxon>Rhamnaceae</taxon>
        <taxon>rhamnoid group</taxon>
        <taxon>Rhamneae</taxon>
        <taxon>Rhamnella</taxon>
    </lineage>
</organism>
<proteinExistence type="predicted"/>
<evidence type="ECO:0000313" key="8">
    <source>
        <dbReference type="EMBL" id="KAF3448573.1"/>
    </source>
</evidence>
<dbReference type="PANTHER" id="PTHR46266">
    <property type="entry name" value="TRANSCRIPTION FACTOR TT8"/>
    <property type="match status" value="1"/>
</dbReference>
<feature type="domain" description="BHLH" evidence="7">
    <location>
        <begin position="430"/>
        <end position="479"/>
    </location>
</feature>
<dbReference type="GO" id="GO:0005634">
    <property type="term" value="C:nucleus"/>
    <property type="evidence" value="ECO:0007669"/>
    <property type="project" value="UniProtKB-SubCell"/>
</dbReference>
<keyword evidence="3" id="KW-0010">Activator</keyword>
<dbReference type="Pfam" id="PF00010">
    <property type="entry name" value="HLH"/>
    <property type="match status" value="1"/>
</dbReference>
<sequence>MATGLHNRERVPENLKKQLALAVRRIQWSYAIFWSTSTTGQPGILEWGDGYYNGDIKTRKTVQAVELNADQMGLQRSEQLRELYESLSAGEASPQSRRPSAALSPEDLSDAEWYYLVCMSFVFNTGQGLPGRTLANDQPIWLCNAHFADSKVFSRSLLAKTVVCFPFLGGVVELGVTELVVEDRSLIQQVKASILEIPYSVASKKVNLSAGNTQNDREFSYAGLDHDLVDTKSVPVIRREELDIASPNSSSDGLEPNHDSLMIGVNGGASQVQSWQLMDDELSNCIHHSMDSSDCISQTLLNPEKVTFGPKDEMVNDHPLRDPQDCNRTKLTALDLQSNDLHYQHVLSSLFKSSHQLILGPLFQNCHQGSSFTSWKKRGFAKRPKPGVGVAQKLVKKVLFEVPRMHAGCMLESPEDNGNKGGVWRPEADEIGMSHALSERRRREKLNERFTILKSLVPSIGKDDKVSILDDAIEYVKELERKVEELECCRETTEIEPKTKRKPQDTTEGISDNYGNNKTSSGKKALINKRKASDIDETEPGINYAVSEDSLADNVTVSVKNNGVTIEIRCPWREGILLEVMDSLSNLHLDSHSVQSSNIDGILCLTIKSKFKGSTLASARKIKQALQRITGSC</sequence>
<dbReference type="EMBL" id="VOIH02000004">
    <property type="protein sequence ID" value="KAF3448573.1"/>
    <property type="molecule type" value="Genomic_DNA"/>
</dbReference>
<dbReference type="AlphaFoldDB" id="A0A8K0HB17"/>
<evidence type="ECO:0000256" key="4">
    <source>
        <dbReference type="ARBA" id="ARBA00023163"/>
    </source>
</evidence>
<evidence type="ECO:0000256" key="2">
    <source>
        <dbReference type="ARBA" id="ARBA00023015"/>
    </source>
</evidence>
<gene>
    <name evidence="8" type="ORF">FNV43_RR09286</name>
</gene>
<evidence type="ECO:0000256" key="5">
    <source>
        <dbReference type="ARBA" id="ARBA00023242"/>
    </source>
</evidence>
<dbReference type="InterPro" id="IPR054502">
    <property type="entry name" value="bHLH-TF_ACT-like_plant"/>
</dbReference>
<comment type="subcellular location">
    <subcellularLocation>
        <location evidence="1">Nucleus</location>
    </subcellularLocation>
</comment>
<dbReference type="Pfam" id="PF14215">
    <property type="entry name" value="bHLH-MYC_N"/>
    <property type="match status" value="1"/>
</dbReference>
<keyword evidence="2" id="KW-0805">Transcription regulation</keyword>
<reference evidence="8" key="1">
    <citation type="submission" date="2020-03" db="EMBL/GenBank/DDBJ databases">
        <title>A high-quality chromosome-level genome assembly of a woody plant with both climbing and erect habits, Rhamnella rubrinervis.</title>
        <authorList>
            <person name="Lu Z."/>
            <person name="Yang Y."/>
            <person name="Zhu X."/>
            <person name="Sun Y."/>
        </authorList>
    </citation>
    <scope>NUCLEOTIDE SEQUENCE</scope>
    <source>
        <strain evidence="8">BYM</strain>
        <tissue evidence="8">Leaf</tissue>
    </source>
</reference>